<sequence length="72" mass="7683">MAKTLKTIFFISYVTLLSSLSICECDPLANASTTKGFTTDLIHRVTETPPIPPSPILPCRLGGASPRPSNGH</sequence>
<accession>A0ABD1FY12</accession>
<proteinExistence type="predicted"/>
<evidence type="ECO:0000313" key="3">
    <source>
        <dbReference type="EMBL" id="KAL1535869.1"/>
    </source>
</evidence>
<feature type="region of interest" description="Disordered" evidence="1">
    <location>
        <begin position="50"/>
        <end position="72"/>
    </location>
</feature>
<evidence type="ECO:0000256" key="1">
    <source>
        <dbReference type="SAM" id="MobiDB-lite"/>
    </source>
</evidence>
<comment type="caution">
    <text evidence="3">The sequence shown here is derived from an EMBL/GenBank/DDBJ whole genome shotgun (WGS) entry which is preliminary data.</text>
</comment>
<gene>
    <name evidence="3" type="ORF">AAHA92_28596</name>
</gene>
<dbReference type="EMBL" id="JBEAFC010000011">
    <property type="protein sequence ID" value="KAL1535869.1"/>
    <property type="molecule type" value="Genomic_DNA"/>
</dbReference>
<keyword evidence="4" id="KW-1185">Reference proteome</keyword>
<keyword evidence="2" id="KW-0732">Signal</keyword>
<feature type="signal peptide" evidence="2">
    <location>
        <begin position="1"/>
        <end position="25"/>
    </location>
</feature>
<reference evidence="3 4" key="1">
    <citation type="submission" date="2024-06" db="EMBL/GenBank/DDBJ databases">
        <title>A chromosome level genome sequence of Diviner's sage (Salvia divinorum).</title>
        <authorList>
            <person name="Ford S.A."/>
            <person name="Ro D.-K."/>
            <person name="Ness R.W."/>
            <person name="Phillips M.A."/>
        </authorList>
    </citation>
    <scope>NUCLEOTIDE SEQUENCE [LARGE SCALE GENOMIC DNA]</scope>
    <source>
        <strain evidence="3">SAF-2024a</strain>
        <tissue evidence="3">Leaf</tissue>
    </source>
</reference>
<name>A0ABD1FY12_SALDI</name>
<feature type="chain" id="PRO_5044855066" evidence="2">
    <location>
        <begin position="26"/>
        <end position="72"/>
    </location>
</feature>
<evidence type="ECO:0000256" key="2">
    <source>
        <dbReference type="SAM" id="SignalP"/>
    </source>
</evidence>
<evidence type="ECO:0000313" key="4">
    <source>
        <dbReference type="Proteomes" id="UP001567538"/>
    </source>
</evidence>
<organism evidence="3 4">
    <name type="scientific">Salvia divinorum</name>
    <name type="common">Maria pastora</name>
    <name type="synonym">Diviner's sage</name>
    <dbReference type="NCBI Taxonomy" id="28513"/>
    <lineage>
        <taxon>Eukaryota</taxon>
        <taxon>Viridiplantae</taxon>
        <taxon>Streptophyta</taxon>
        <taxon>Embryophyta</taxon>
        <taxon>Tracheophyta</taxon>
        <taxon>Spermatophyta</taxon>
        <taxon>Magnoliopsida</taxon>
        <taxon>eudicotyledons</taxon>
        <taxon>Gunneridae</taxon>
        <taxon>Pentapetalae</taxon>
        <taxon>asterids</taxon>
        <taxon>lamiids</taxon>
        <taxon>Lamiales</taxon>
        <taxon>Lamiaceae</taxon>
        <taxon>Nepetoideae</taxon>
        <taxon>Mentheae</taxon>
        <taxon>Salviinae</taxon>
        <taxon>Salvia</taxon>
        <taxon>Salvia subgen. Calosphace</taxon>
    </lineage>
</organism>
<dbReference type="Proteomes" id="UP001567538">
    <property type="component" value="Unassembled WGS sequence"/>
</dbReference>
<dbReference type="AlphaFoldDB" id="A0ABD1FY12"/>
<protein>
    <submittedName>
        <fullName evidence="3">Aspartic proteinase CDR1-like</fullName>
    </submittedName>
</protein>